<proteinExistence type="predicted"/>
<dbReference type="VEuPathDB" id="TrichDB:TVAG_139030"/>
<dbReference type="EMBL" id="DS113300">
    <property type="protein sequence ID" value="EAY12523.1"/>
    <property type="molecule type" value="Genomic_DNA"/>
</dbReference>
<evidence type="ECO:0000313" key="2">
    <source>
        <dbReference type="Proteomes" id="UP000001542"/>
    </source>
</evidence>
<dbReference type="AlphaFoldDB" id="A2E477"/>
<dbReference type="InParanoid" id="A2E477"/>
<accession>A2E477</accession>
<keyword evidence="2" id="KW-1185">Reference proteome</keyword>
<dbReference type="InterPro" id="IPR016024">
    <property type="entry name" value="ARM-type_fold"/>
</dbReference>
<dbReference type="Proteomes" id="UP000001542">
    <property type="component" value="Unassembled WGS sequence"/>
</dbReference>
<dbReference type="KEGG" id="tva:4770489"/>
<reference evidence="1" key="2">
    <citation type="journal article" date="2007" name="Science">
        <title>Draft genome sequence of the sexually transmitted pathogen Trichomonas vaginalis.</title>
        <authorList>
            <person name="Carlton J.M."/>
            <person name="Hirt R.P."/>
            <person name="Silva J.C."/>
            <person name="Delcher A.L."/>
            <person name="Schatz M."/>
            <person name="Zhao Q."/>
            <person name="Wortman J.R."/>
            <person name="Bidwell S.L."/>
            <person name="Alsmark U.C.M."/>
            <person name="Besteiro S."/>
            <person name="Sicheritz-Ponten T."/>
            <person name="Noel C.J."/>
            <person name="Dacks J.B."/>
            <person name="Foster P.G."/>
            <person name="Simillion C."/>
            <person name="Van de Peer Y."/>
            <person name="Miranda-Saavedra D."/>
            <person name="Barton G.J."/>
            <person name="Westrop G.D."/>
            <person name="Mueller S."/>
            <person name="Dessi D."/>
            <person name="Fiori P.L."/>
            <person name="Ren Q."/>
            <person name="Paulsen I."/>
            <person name="Zhang H."/>
            <person name="Bastida-Corcuera F.D."/>
            <person name="Simoes-Barbosa A."/>
            <person name="Brown M.T."/>
            <person name="Hayes R.D."/>
            <person name="Mukherjee M."/>
            <person name="Okumura C.Y."/>
            <person name="Schneider R."/>
            <person name="Smith A.J."/>
            <person name="Vanacova S."/>
            <person name="Villalvazo M."/>
            <person name="Haas B.J."/>
            <person name="Pertea M."/>
            <person name="Feldblyum T.V."/>
            <person name="Utterback T.R."/>
            <person name="Shu C.L."/>
            <person name="Osoegawa K."/>
            <person name="de Jong P.J."/>
            <person name="Hrdy I."/>
            <person name="Horvathova L."/>
            <person name="Zubacova Z."/>
            <person name="Dolezal P."/>
            <person name="Malik S.B."/>
            <person name="Logsdon J.M. Jr."/>
            <person name="Henze K."/>
            <person name="Gupta A."/>
            <person name="Wang C.C."/>
            <person name="Dunne R.L."/>
            <person name="Upcroft J.A."/>
            <person name="Upcroft P."/>
            <person name="White O."/>
            <person name="Salzberg S.L."/>
            <person name="Tang P."/>
            <person name="Chiu C.-H."/>
            <person name="Lee Y.-S."/>
            <person name="Embley T.M."/>
            <person name="Coombs G.H."/>
            <person name="Mottram J.C."/>
            <person name="Tachezy J."/>
            <person name="Fraser-Liggett C.M."/>
            <person name="Johnson P.J."/>
        </authorList>
    </citation>
    <scope>NUCLEOTIDE SEQUENCE [LARGE SCALE GENOMIC DNA]</scope>
    <source>
        <strain evidence="1">G3</strain>
    </source>
</reference>
<dbReference type="VEuPathDB" id="TrichDB:TVAGG3_0251870"/>
<name>A2E477_TRIV3</name>
<reference evidence="1" key="1">
    <citation type="submission" date="2006-10" db="EMBL/GenBank/DDBJ databases">
        <authorList>
            <person name="Amadeo P."/>
            <person name="Zhao Q."/>
            <person name="Wortman J."/>
            <person name="Fraser-Liggett C."/>
            <person name="Carlton J."/>
        </authorList>
    </citation>
    <scope>NUCLEOTIDE SEQUENCE</scope>
    <source>
        <strain evidence="1">G3</strain>
    </source>
</reference>
<evidence type="ECO:0000313" key="1">
    <source>
        <dbReference type="EMBL" id="EAY12523.1"/>
    </source>
</evidence>
<sequence length="1069" mass="123646">MKIIDLEYDNEFMDSLIYNFKQNIDDEETQKSFVQIVLPCFLHGLFTENFASKKLSILAEFSPQNVVASILETIEDIKYKDNIANALIEINDVVAKFNVETEDYYLAVLSLVDEISSVEEELTGFIYQLYAKFTSVFPMDESLTDWINSVFTKSIEISQVSILDKEIKSNMRQTLINVFSNADAEMIWSLLEVFRENMDQILCENIGPFVDAFPITTFIDFCFNDEQKVNYFIIHRLLKNSGLYLDDKIITMIKSSICNTDLSIRNIGASIVKQTLSNICVYFPHYMPMMKKPQINKPSNDKEKIKLIHETVLKTIKQNFNGKDYQYQVSILYNLKILLSFDLDDDLTIEILNYLMNLPILTLHSAVLSRIIECFTVLFECKKKNYYQPNNYEKAKLEIINYQNIHKKVSTQISEMIYNYILEIPINALKQNVVDSVLQLLNCAAQIDITIQSQFSKFVEKFKENNDNQFYRILSVFINNCDINTQFGILDNLIQYVCQSDNDFKDVRDHLISYLDSIDFYSQTYDSNEIIDQRKGLVGKIIDISIEKNNPDTTSFVISCINSLVDGKHPVLTQKLFKFVIENLSNEDKSIRQTSNEIISKATEYLIPRSAPENYEFNDKRLSERKKVSVKMSGEEKNSEEFLKQYFDDDIEERLKISQTMNEFLDNMNHCLELIVSDEENIFSLQNFKIFSTMMRYFNSKFTEFVFEIDEHLLDSKSYDVVSFVNESISAFITTYHYTKDEQNLPKLFNFIQSKPELLFIPSSLVSSKDPKRYEFLTNYIQSIDVDDDILIFNLPFACNDEKFKNFIISTAKSPQILAELSFLDPESIYNQVFNTFPLNFSVYLSSLFNEQSLSTISITKIVISNINQIFGMILDEKTDDEIIENLTNVFKSLSFNIDQSFSFNFQQVDEKWLILISELEIIETLFENAAFYVDEHVSDIILDFIVPSMMMSAPEITGSAQRLLTIAFERFYSLQENADIFVGVFTKMAQEDSVSGLNGLMCIVSGTPLFGTVPQHIADALTVLNDYSSSNHQISEFLNLFWSKYEGTFVPSASLCLSPIRKSLKTNL</sequence>
<protein>
    <submittedName>
        <fullName evidence="1">Uncharacterized protein</fullName>
    </submittedName>
</protein>
<gene>
    <name evidence="1" type="ORF">TVAG_139030</name>
</gene>
<dbReference type="RefSeq" id="XP_001324746.1">
    <property type="nucleotide sequence ID" value="XM_001324711.1"/>
</dbReference>
<dbReference type="SUPFAM" id="SSF48371">
    <property type="entry name" value="ARM repeat"/>
    <property type="match status" value="1"/>
</dbReference>
<organism evidence="1 2">
    <name type="scientific">Trichomonas vaginalis (strain ATCC PRA-98 / G3)</name>
    <dbReference type="NCBI Taxonomy" id="412133"/>
    <lineage>
        <taxon>Eukaryota</taxon>
        <taxon>Metamonada</taxon>
        <taxon>Parabasalia</taxon>
        <taxon>Trichomonadida</taxon>
        <taxon>Trichomonadidae</taxon>
        <taxon>Trichomonas</taxon>
    </lineage>
</organism>